<dbReference type="GO" id="GO:0045454">
    <property type="term" value="P:cell redox homeostasis"/>
    <property type="evidence" value="ECO:0007669"/>
    <property type="project" value="TreeGrafter"/>
</dbReference>
<feature type="site" description="Deprotonates C-terminal active site Cys" evidence="5">
    <location>
        <position position="10"/>
    </location>
</feature>
<reference evidence="9" key="1">
    <citation type="submission" date="2017-09" db="EMBL/GenBank/DDBJ databases">
        <title>Depth-based differentiation of microbial function through sediment-hosted aquifers and enrichment of novel symbionts in the deep terrestrial subsurface.</title>
        <authorList>
            <person name="Probst A.J."/>
            <person name="Ladd B."/>
            <person name="Jarett J.K."/>
            <person name="Geller-Mcgrath D.E."/>
            <person name="Sieber C.M.K."/>
            <person name="Emerson J.B."/>
            <person name="Anantharaman K."/>
            <person name="Thomas B.C."/>
            <person name="Malmstrom R."/>
            <person name="Stieglmeier M."/>
            <person name="Klingl A."/>
            <person name="Woyke T."/>
            <person name="Ryan C.M."/>
            <person name="Banfield J.F."/>
        </authorList>
    </citation>
    <scope>NUCLEOTIDE SEQUENCE [LARGE SCALE GENOMIC DNA]</scope>
</reference>
<dbReference type="Pfam" id="PF00085">
    <property type="entry name" value="Thioredoxin"/>
    <property type="match status" value="1"/>
</dbReference>
<proteinExistence type="predicted"/>
<dbReference type="PRINTS" id="PR00421">
    <property type="entry name" value="THIOREDOXIN"/>
</dbReference>
<feature type="site" description="Contributes to redox potential value" evidence="5">
    <location>
        <position position="17"/>
    </location>
</feature>
<evidence type="ECO:0000256" key="2">
    <source>
        <dbReference type="ARBA" id="ARBA00022982"/>
    </source>
</evidence>
<dbReference type="PROSITE" id="PS51352">
    <property type="entry name" value="THIOREDOXIN_2"/>
    <property type="match status" value="1"/>
</dbReference>
<dbReference type="InterPro" id="IPR017937">
    <property type="entry name" value="Thioredoxin_CS"/>
</dbReference>
<dbReference type="Gene3D" id="3.40.30.10">
    <property type="entry name" value="Glutaredoxin"/>
    <property type="match status" value="1"/>
</dbReference>
<feature type="disulfide bond" description="Redox-active" evidence="6">
    <location>
        <begin position="16"/>
        <end position="19"/>
    </location>
</feature>
<dbReference type="InterPro" id="IPR036249">
    <property type="entry name" value="Thioredoxin-like_sf"/>
</dbReference>
<dbReference type="Proteomes" id="UP000230477">
    <property type="component" value="Unassembled WGS sequence"/>
</dbReference>
<protein>
    <submittedName>
        <fullName evidence="8">Thioredoxin</fullName>
    </submittedName>
</protein>
<accession>A0A2H9M7R5</accession>
<feature type="domain" description="Thioredoxin" evidence="7">
    <location>
        <begin position="1"/>
        <end position="91"/>
    </location>
</feature>
<dbReference type="InterPro" id="IPR005746">
    <property type="entry name" value="Thioredoxin"/>
</dbReference>
<dbReference type="AlphaFoldDB" id="A0A2H9M7R5"/>
<name>A0A2H9M7R5_HUBC1</name>
<feature type="active site" description="Nucleophile" evidence="5">
    <location>
        <position position="16"/>
    </location>
</feature>
<keyword evidence="3 6" id="KW-1015">Disulfide bond</keyword>
<evidence type="ECO:0000256" key="4">
    <source>
        <dbReference type="ARBA" id="ARBA00023284"/>
    </source>
</evidence>
<comment type="caution">
    <text evidence="8">The sequence shown here is derived from an EMBL/GenBank/DDBJ whole genome shotgun (WGS) entry which is preliminary data.</text>
</comment>
<gene>
    <name evidence="8" type="primary">trxA</name>
    <name evidence="8" type="ORF">COS22_00170</name>
</gene>
<feature type="site" description="Contributes to redox potential value" evidence="5">
    <location>
        <position position="18"/>
    </location>
</feature>
<evidence type="ECO:0000256" key="6">
    <source>
        <dbReference type="PIRSR" id="PIRSR000077-4"/>
    </source>
</evidence>
<evidence type="ECO:0000256" key="5">
    <source>
        <dbReference type="PIRSR" id="PIRSR000077-1"/>
    </source>
</evidence>
<organism evidence="8 9">
    <name type="scientific">Huberarchaeum crystalense</name>
    <dbReference type="NCBI Taxonomy" id="2014257"/>
    <lineage>
        <taxon>Archaea</taxon>
        <taxon>Candidatus Huberarchaeota</taxon>
        <taxon>Candidatus Huberarchaeia</taxon>
        <taxon>Candidatus Huberarchaeales</taxon>
        <taxon>Candidatus Huberarchaeaceae</taxon>
        <taxon>Candidatus Huberarchaeum</taxon>
    </lineage>
</organism>
<dbReference type="CDD" id="cd02947">
    <property type="entry name" value="TRX_family"/>
    <property type="match status" value="1"/>
</dbReference>
<dbReference type="PROSITE" id="PS00194">
    <property type="entry name" value="THIOREDOXIN_1"/>
    <property type="match status" value="1"/>
</dbReference>
<dbReference type="InterPro" id="IPR013766">
    <property type="entry name" value="Thioredoxin_domain"/>
</dbReference>
<dbReference type="FunFam" id="3.40.30.10:FF:000001">
    <property type="entry name" value="Thioredoxin"/>
    <property type="match status" value="1"/>
</dbReference>
<dbReference type="SUPFAM" id="SSF52833">
    <property type="entry name" value="Thioredoxin-like"/>
    <property type="match status" value="1"/>
</dbReference>
<dbReference type="GO" id="GO:0005829">
    <property type="term" value="C:cytosol"/>
    <property type="evidence" value="ECO:0007669"/>
    <property type="project" value="TreeGrafter"/>
</dbReference>
<evidence type="ECO:0000256" key="1">
    <source>
        <dbReference type="ARBA" id="ARBA00022448"/>
    </source>
</evidence>
<dbReference type="PANTHER" id="PTHR45663">
    <property type="entry name" value="GEO12009P1"/>
    <property type="match status" value="1"/>
</dbReference>
<keyword evidence="2" id="KW-0249">Electron transport</keyword>
<dbReference type="NCBIfam" id="TIGR01068">
    <property type="entry name" value="thioredoxin"/>
    <property type="match status" value="1"/>
</dbReference>
<dbReference type="PIRSF" id="PIRSF000077">
    <property type="entry name" value="Thioredoxin"/>
    <property type="match status" value="1"/>
</dbReference>
<keyword evidence="4 6" id="KW-0676">Redox-active center</keyword>
<keyword evidence="1" id="KW-0813">Transport</keyword>
<dbReference type="GO" id="GO:0015035">
    <property type="term" value="F:protein-disulfide reductase activity"/>
    <property type="evidence" value="ECO:0007669"/>
    <property type="project" value="InterPro"/>
</dbReference>
<sequence length="91" mass="10486">MEENNIVIVDFWAPWCGPCQMMAPIFEELSKKHEDWTFVKLNVDENNEKPSQYSVSGIPTFIIFKGGETVKRIVGARPLESIEREIEDVVE</sequence>
<evidence type="ECO:0000259" key="7">
    <source>
        <dbReference type="PROSITE" id="PS51352"/>
    </source>
</evidence>
<dbReference type="EMBL" id="PETW01000004">
    <property type="protein sequence ID" value="PIV46625.1"/>
    <property type="molecule type" value="Genomic_DNA"/>
</dbReference>
<evidence type="ECO:0000256" key="3">
    <source>
        <dbReference type="ARBA" id="ARBA00023157"/>
    </source>
</evidence>
<evidence type="ECO:0000313" key="9">
    <source>
        <dbReference type="Proteomes" id="UP000230477"/>
    </source>
</evidence>
<feature type="active site" description="Nucleophile" evidence="5">
    <location>
        <position position="19"/>
    </location>
</feature>
<dbReference type="PANTHER" id="PTHR45663:SF11">
    <property type="entry name" value="GEO12009P1"/>
    <property type="match status" value="1"/>
</dbReference>
<evidence type="ECO:0000313" key="8">
    <source>
        <dbReference type="EMBL" id="PIV46625.1"/>
    </source>
</evidence>